<dbReference type="EMBL" id="CAJHNJ030000004">
    <property type="protein sequence ID" value="CAG9095499.1"/>
    <property type="molecule type" value="Genomic_DNA"/>
</dbReference>
<feature type="region of interest" description="Disordered" evidence="1">
    <location>
        <begin position="1"/>
        <end position="24"/>
    </location>
</feature>
<dbReference type="Proteomes" id="UP000653454">
    <property type="component" value="Unassembled WGS sequence"/>
</dbReference>
<dbReference type="AlphaFoldDB" id="A0A8S4DD41"/>
<organism evidence="2 3">
    <name type="scientific">Plutella xylostella</name>
    <name type="common">Diamondback moth</name>
    <name type="synonym">Plutella maculipennis</name>
    <dbReference type="NCBI Taxonomy" id="51655"/>
    <lineage>
        <taxon>Eukaryota</taxon>
        <taxon>Metazoa</taxon>
        <taxon>Ecdysozoa</taxon>
        <taxon>Arthropoda</taxon>
        <taxon>Hexapoda</taxon>
        <taxon>Insecta</taxon>
        <taxon>Pterygota</taxon>
        <taxon>Neoptera</taxon>
        <taxon>Endopterygota</taxon>
        <taxon>Lepidoptera</taxon>
        <taxon>Glossata</taxon>
        <taxon>Ditrysia</taxon>
        <taxon>Yponomeutoidea</taxon>
        <taxon>Plutellidae</taxon>
        <taxon>Plutella</taxon>
    </lineage>
</organism>
<name>A0A8S4DD41_PLUXY</name>
<protein>
    <submittedName>
        <fullName evidence="2">(diamondback moth) hypothetical protein</fullName>
    </submittedName>
</protein>
<proteinExistence type="predicted"/>
<evidence type="ECO:0000256" key="1">
    <source>
        <dbReference type="SAM" id="MobiDB-lite"/>
    </source>
</evidence>
<sequence length="159" mass="18382">MHNAAVICEPPGAHQGGRDSPRRAGGYTREVERLLREYRQNQELVRNIGAHYYQIIYPVQLRHHEKMGISTREVNTQKGRGYGSDYQQGTRARTRELPHVLSSSIWWWFDEKPRTEENSQKSVVALPLCNKRYTLERLSRRRPDIVGSSLVSPSIPSAR</sequence>
<accession>A0A8S4DD41</accession>
<comment type="caution">
    <text evidence="2">The sequence shown here is derived from an EMBL/GenBank/DDBJ whole genome shotgun (WGS) entry which is preliminary data.</text>
</comment>
<reference evidence="2" key="1">
    <citation type="submission" date="2020-11" db="EMBL/GenBank/DDBJ databases">
        <authorList>
            <person name="Whiteford S."/>
        </authorList>
    </citation>
    <scope>NUCLEOTIDE SEQUENCE</scope>
</reference>
<evidence type="ECO:0000313" key="2">
    <source>
        <dbReference type="EMBL" id="CAG9095499.1"/>
    </source>
</evidence>
<keyword evidence="3" id="KW-1185">Reference proteome</keyword>
<gene>
    <name evidence="2" type="ORF">PLXY2_LOCUS1620</name>
</gene>
<evidence type="ECO:0000313" key="3">
    <source>
        <dbReference type="Proteomes" id="UP000653454"/>
    </source>
</evidence>